<protein>
    <submittedName>
        <fullName evidence="1">Uncharacterized protein</fullName>
    </submittedName>
</protein>
<accession>B1ZNX3</accession>
<evidence type="ECO:0000313" key="1">
    <source>
        <dbReference type="EMBL" id="ACB77462.1"/>
    </source>
</evidence>
<dbReference type="RefSeq" id="WP_012376990.1">
    <property type="nucleotide sequence ID" value="NC_010571.1"/>
</dbReference>
<reference evidence="1 2" key="1">
    <citation type="journal article" date="2011" name="J. Bacteriol.">
        <title>Genome sequence of the verrucomicrobium Opitutus terrae PB90-1, an abundant inhabitant of rice paddy soil ecosystems.</title>
        <authorList>
            <person name="van Passel M.W."/>
            <person name="Kant R."/>
            <person name="Palva A."/>
            <person name="Copeland A."/>
            <person name="Lucas S."/>
            <person name="Lapidus A."/>
            <person name="Glavina del Rio T."/>
            <person name="Pitluck S."/>
            <person name="Goltsman E."/>
            <person name="Clum A."/>
            <person name="Sun H."/>
            <person name="Schmutz J."/>
            <person name="Larimer F.W."/>
            <person name="Land M.L."/>
            <person name="Hauser L."/>
            <person name="Kyrpides N."/>
            <person name="Mikhailova N."/>
            <person name="Richardson P.P."/>
            <person name="Janssen P.H."/>
            <person name="de Vos W.M."/>
            <person name="Smidt H."/>
        </authorList>
    </citation>
    <scope>NUCLEOTIDE SEQUENCE [LARGE SCALE GENOMIC DNA]</scope>
    <source>
        <strain evidence="2">DSM 11246 / JCM 15787 / PB90-1</strain>
    </source>
</reference>
<gene>
    <name evidence="1" type="ordered locus">Oter_4189</name>
</gene>
<dbReference type="Proteomes" id="UP000007013">
    <property type="component" value="Chromosome"/>
</dbReference>
<sequence>MERDIKNSVQQLLDAIEARDGTRIAVAMERVDDLLARGRASLHPQLVHFLQNRSYAKALMFLGGASDIPVGACGGRAARS</sequence>
<dbReference type="KEGG" id="ote:Oter_4189"/>
<dbReference type="AlphaFoldDB" id="B1ZNX3"/>
<organism evidence="1 2">
    <name type="scientific">Opitutus terrae (strain DSM 11246 / JCM 15787 / PB90-1)</name>
    <dbReference type="NCBI Taxonomy" id="452637"/>
    <lineage>
        <taxon>Bacteria</taxon>
        <taxon>Pseudomonadati</taxon>
        <taxon>Verrucomicrobiota</taxon>
        <taxon>Opitutia</taxon>
        <taxon>Opitutales</taxon>
        <taxon>Opitutaceae</taxon>
        <taxon>Opitutus</taxon>
    </lineage>
</organism>
<dbReference type="eggNOG" id="ENOG502ZHKC">
    <property type="taxonomic scope" value="Bacteria"/>
</dbReference>
<dbReference type="OrthoDB" id="196933at2"/>
<name>B1ZNX3_OPITP</name>
<dbReference type="HOGENOM" id="CLU_2572919_0_0_0"/>
<proteinExistence type="predicted"/>
<keyword evidence="2" id="KW-1185">Reference proteome</keyword>
<dbReference type="STRING" id="452637.Oter_4189"/>
<evidence type="ECO:0000313" key="2">
    <source>
        <dbReference type="Proteomes" id="UP000007013"/>
    </source>
</evidence>
<dbReference type="EMBL" id="CP001032">
    <property type="protein sequence ID" value="ACB77462.1"/>
    <property type="molecule type" value="Genomic_DNA"/>
</dbReference>